<proteinExistence type="predicted"/>
<dbReference type="VEuPathDB" id="FungiDB:PABG_06339"/>
<feature type="region of interest" description="Disordered" evidence="1">
    <location>
        <begin position="34"/>
        <end position="80"/>
    </location>
</feature>
<gene>
    <name evidence="2" type="ORF">ACO22_00240</name>
</gene>
<feature type="region of interest" description="Disordered" evidence="1">
    <location>
        <begin position="111"/>
        <end position="134"/>
    </location>
</feature>
<feature type="compositionally biased region" description="Polar residues" evidence="1">
    <location>
        <begin position="58"/>
        <end position="67"/>
    </location>
</feature>
<dbReference type="OrthoDB" id="4501855at2759"/>
<sequence length="184" mass="21176">MSIRNRLAQQLNLPQTYKEFLRVVQQLAFNSSYSSLPHASQQIDRPARHDRPDPMDLNQINAFNFSHDSPPRAPSISSSQREKYRQEGCCVRCGSNDHWVENCHFRPHSPKPYRRQTAKRIPAPNQGSDDDDSDVSEIWKETYKNLHSCLRASTLFKPGGNVTAQSLVIWDKVDPFRPQPYLVA</sequence>
<evidence type="ECO:0000256" key="1">
    <source>
        <dbReference type="SAM" id="MobiDB-lite"/>
    </source>
</evidence>
<organism evidence="2 3">
    <name type="scientific">Paracoccidioides brasiliensis</name>
    <dbReference type="NCBI Taxonomy" id="121759"/>
    <lineage>
        <taxon>Eukaryota</taxon>
        <taxon>Fungi</taxon>
        <taxon>Dikarya</taxon>
        <taxon>Ascomycota</taxon>
        <taxon>Pezizomycotina</taxon>
        <taxon>Eurotiomycetes</taxon>
        <taxon>Eurotiomycetidae</taxon>
        <taxon>Onygenales</taxon>
        <taxon>Ajellomycetaceae</taxon>
        <taxon>Paracoccidioides</taxon>
    </lineage>
</organism>
<feature type="compositionally biased region" description="Basic and acidic residues" evidence="1">
    <location>
        <begin position="45"/>
        <end position="54"/>
    </location>
</feature>
<accession>A0A1D2JQ78</accession>
<reference evidence="2 3" key="1">
    <citation type="submission" date="2016-06" db="EMBL/GenBank/DDBJ databases">
        <authorList>
            <person name="Kjaerup R.B."/>
            <person name="Dalgaard T.S."/>
            <person name="Juul-Madsen H.R."/>
        </authorList>
    </citation>
    <scope>NUCLEOTIDE SEQUENCE [LARGE SCALE GENOMIC DNA]</scope>
    <source>
        <strain evidence="2 3">Pb300</strain>
    </source>
</reference>
<dbReference type="EMBL" id="LZYO01000004">
    <property type="protein sequence ID" value="ODH45244.1"/>
    <property type="molecule type" value="Genomic_DNA"/>
</dbReference>
<evidence type="ECO:0000313" key="3">
    <source>
        <dbReference type="Proteomes" id="UP000242814"/>
    </source>
</evidence>
<dbReference type="Proteomes" id="UP000242814">
    <property type="component" value="Unassembled WGS sequence"/>
</dbReference>
<dbReference type="VEuPathDB" id="FungiDB:PADG_07616"/>
<feature type="compositionally biased region" description="Polar residues" evidence="1">
    <location>
        <begin position="34"/>
        <end position="43"/>
    </location>
</feature>
<evidence type="ECO:0000313" key="2">
    <source>
        <dbReference type="EMBL" id="ODH45244.1"/>
    </source>
</evidence>
<dbReference type="AlphaFoldDB" id="A0A1D2JQ78"/>
<comment type="caution">
    <text evidence="2">The sequence shown here is derived from an EMBL/GenBank/DDBJ whole genome shotgun (WGS) entry which is preliminary data.</text>
</comment>
<name>A0A1D2JQ78_PARBR</name>
<protein>
    <submittedName>
        <fullName evidence="2">Uncharacterized protein</fullName>
    </submittedName>
</protein>